<feature type="transmembrane region" description="Helical" evidence="6">
    <location>
        <begin position="121"/>
        <end position="139"/>
    </location>
</feature>
<feature type="transmembrane region" description="Helical" evidence="6">
    <location>
        <begin position="178"/>
        <end position="200"/>
    </location>
</feature>
<organism evidence="8 9">
    <name type="scientific">Venustampulla echinocandica</name>
    <dbReference type="NCBI Taxonomy" id="2656787"/>
    <lineage>
        <taxon>Eukaryota</taxon>
        <taxon>Fungi</taxon>
        <taxon>Dikarya</taxon>
        <taxon>Ascomycota</taxon>
        <taxon>Pezizomycotina</taxon>
        <taxon>Leotiomycetes</taxon>
        <taxon>Helotiales</taxon>
        <taxon>Pleuroascaceae</taxon>
        <taxon>Venustampulla</taxon>
    </lineage>
</organism>
<dbReference type="PANTHER" id="PTHR23501:SF43">
    <property type="entry name" value="MULTIDRUG TRANSPORTER, PUTATIVE (AFU_ORTHOLOGUE AFUA_6G03040)-RELATED"/>
    <property type="match status" value="1"/>
</dbReference>
<feature type="transmembrane region" description="Helical" evidence="6">
    <location>
        <begin position="206"/>
        <end position="228"/>
    </location>
</feature>
<evidence type="ECO:0000256" key="5">
    <source>
        <dbReference type="SAM" id="MobiDB-lite"/>
    </source>
</evidence>
<accession>A0A370U1Q0</accession>
<dbReference type="Pfam" id="PF07690">
    <property type="entry name" value="MFS_1"/>
    <property type="match status" value="1"/>
</dbReference>
<comment type="caution">
    <text evidence="8">The sequence shown here is derived from an EMBL/GenBank/DDBJ whole genome shotgun (WGS) entry which is preliminary data.</text>
</comment>
<evidence type="ECO:0000256" key="3">
    <source>
        <dbReference type="ARBA" id="ARBA00022989"/>
    </source>
</evidence>
<feature type="transmembrane region" description="Helical" evidence="6">
    <location>
        <begin position="535"/>
        <end position="555"/>
    </location>
</feature>
<keyword evidence="2 6" id="KW-0812">Transmembrane</keyword>
<dbReference type="SUPFAM" id="SSF103473">
    <property type="entry name" value="MFS general substrate transporter"/>
    <property type="match status" value="1"/>
</dbReference>
<gene>
    <name evidence="8" type="ORF">BP5553_01677</name>
</gene>
<dbReference type="InterPro" id="IPR011701">
    <property type="entry name" value="MFS"/>
</dbReference>
<evidence type="ECO:0000313" key="9">
    <source>
        <dbReference type="Proteomes" id="UP000254866"/>
    </source>
</evidence>
<dbReference type="GO" id="GO:0022857">
    <property type="term" value="F:transmembrane transporter activity"/>
    <property type="evidence" value="ECO:0007669"/>
    <property type="project" value="InterPro"/>
</dbReference>
<dbReference type="GO" id="GO:0005886">
    <property type="term" value="C:plasma membrane"/>
    <property type="evidence" value="ECO:0007669"/>
    <property type="project" value="TreeGrafter"/>
</dbReference>
<keyword evidence="4 6" id="KW-0472">Membrane</keyword>
<dbReference type="EMBL" id="NPIC01000001">
    <property type="protein sequence ID" value="RDL41698.1"/>
    <property type="molecule type" value="Genomic_DNA"/>
</dbReference>
<dbReference type="InterPro" id="IPR020846">
    <property type="entry name" value="MFS_dom"/>
</dbReference>
<feature type="transmembrane region" description="Helical" evidence="6">
    <location>
        <begin position="52"/>
        <end position="72"/>
    </location>
</feature>
<dbReference type="AlphaFoldDB" id="A0A370U1Q0"/>
<dbReference type="OrthoDB" id="440553at2759"/>
<feature type="transmembrane region" description="Helical" evidence="6">
    <location>
        <begin position="285"/>
        <end position="307"/>
    </location>
</feature>
<evidence type="ECO:0000256" key="1">
    <source>
        <dbReference type="ARBA" id="ARBA00004141"/>
    </source>
</evidence>
<dbReference type="Proteomes" id="UP000254866">
    <property type="component" value="Unassembled WGS sequence"/>
</dbReference>
<feature type="transmembrane region" description="Helical" evidence="6">
    <location>
        <begin position="399"/>
        <end position="419"/>
    </location>
</feature>
<proteinExistence type="predicted"/>
<dbReference type="Gene3D" id="1.20.1720.10">
    <property type="entry name" value="Multidrug resistance protein D"/>
    <property type="match status" value="1"/>
</dbReference>
<reference evidence="8 9" key="1">
    <citation type="journal article" date="2018" name="IMA Fungus">
        <title>IMA Genome-F 9: Draft genome sequence of Annulohypoxylon stygium, Aspergillus mulundensis, Berkeleyomyces basicola (syn. Thielaviopsis basicola), Ceratocystis smalleyi, two Cercospora beticola strains, Coleophoma cylindrospora, Fusarium fracticaudum, Phialophora cf. hyalina, and Morchella septimelata.</title>
        <authorList>
            <person name="Wingfield B.D."/>
            <person name="Bills G.F."/>
            <person name="Dong Y."/>
            <person name="Huang W."/>
            <person name="Nel W.J."/>
            <person name="Swalarsk-Parry B.S."/>
            <person name="Vaghefi N."/>
            <person name="Wilken P.M."/>
            <person name="An Z."/>
            <person name="de Beer Z.W."/>
            <person name="De Vos L."/>
            <person name="Chen L."/>
            <person name="Duong T.A."/>
            <person name="Gao Y."/>
            <person name="Hammerbacher A."/>
            <person name="Kikkert J.R."/>
            <person name="Li Y."/>
            <person name="Li H."/>
            <person name="Li K."/>
            <person name="Li Q."/>
            <person name="Liu X."/>
            <person name="Ma X."/>
            <person name="Naidoo K."/>
            <person name="Pethybridge S.J."/>
            <person name="Sun J."/>
            <person name="Steenkamp E.T."/>
            <person name="van der Nest M.A."/>
            <person name="van Wyk S."/>
            <person name="Wingfield M.J."/>
            <person name="Xiong C."/>
            <person name="Yue Q."/>
            <person name="Zhang X."/>
        </authorList>
    </citation>
    <scope>NUCLEOTIDE SEQUENCE [LARGE SCALE GENOMIC DNA]</scope>
    <source>
        <strain evidence="8 9">BP 5553</strain>
    </source>
</reference>
<feature type="transmembrane region" description="Helical" evidence="6">
    <location>
        <begin position="431"/>
        <end position="451"/>
    </location>
</feature>
<feature type="transmembrane region" description="Helical" evidence="6">
    <location>
        <begin position="259"/>
        <end position="279"/>
    </location>
</feature>
<dbReference type="RefSeq" id="XP_031874354.1">
    <property type="nucleotide sequence ID" value="XM_032010300.1"/>
</dbReference>
<comment type="subcellular location">
    <subcellularLocation>
        <location evidence="1">Membrane</location>
        <topology evidence="1">Multi-pass membrane protein</topology>
    </subcellularLocation>
</comment>
<feature type="domain" description="Major facilitator superfamily (MFS) profile" evidence="7">
    <location>
        <begin position="55"/>
        <end position="561"/>
    </location>
</feature>
<protein>
    <recommendedName>
        <fullName evidence="7">Major facilitator superfamily (MFS) profile domain-containing protein</fullName>
    </recommendedName>
</protein>
<evidence type="ECO:0000256" key="4">
    <source>
        <dbReference type="ARBA" id="ARBA00023136"/>
    </source>
</evidence>
<evidence type="ECO:0000259" key="7">
    <source>
        <dbReference type="PROSITE" id="PS50850"/>
    </source>
</evidence>
<keyword evidence="9" id="KW-1185">Reference proteome</keyword>
<dbReference type="InterPro" id="IPR036259">
    <property type="entry name" value="MFS_trans_sf"/>
</dbReference>
<evidence type="ECO:0000256" key="6">
    <source>
        <dbReference type="SAM" id="Phobius"/>
    </source>
</evidence>
<feature type="transmembrane region" description="Helical" evidence="6">
    <location>
        <begin position="145"/>
        <end position="166"/>
    </location>
</feature>
<name>A0A370U1Q0_9HELO</name>
<feature type="transmembrane region" description="Helical" evidence="6">
    <location>
        <begin position="471"/>
        <end position="490"/>
    </location>
</feature>
<dbReference type="PANTHER" id="PTHR23501">
    <property type="entry name" value="MAJOR FACILITATOR SUPERFAMILY"/>
    <property type="match status" value="1"/>
</dbReference>
<evidence type="ECO:0000256" key="2">
    <source>
        <dbReference type="ARBA" id="ARBA00022692"/>
    </source>
</evidence>
<feature type="transmembrane region" description="Helical" evidence="6">
    <location>
        <begin position="332"/>
        <end position="353"/>
    </location>
</feature>
<sequence>MGKELETDPSSTSASFNEKPLVTDAQTQDVEEGDSTPQVEEDTKVYLSGWRLYVVTIALCLSMFLPNFEVSIVSTSLLTITNELKGFSQSSWIVDAYLITYTGLLISWAKLSDIFGRKFSLLASLVIFMAFSGACGGAQTMTQLIIFRAFQGIGGSGIYALGMVIFFELGPARKYTLYAGLVTMTFTLALALGPIFGGLINLNGSWRWVFLLNPPAAFVAIIALAFAFPSTFPDIKPPSTARTTMFHSFSLKSIRKVDFLGTALLLGASIFLITALQQVENYGTWSSALTIALLVLSGPLLLAFLAWERRVTSEDSVTEPVFPWRFVKSRQWMGMIMNTFFCGTVFTVCIIQIPLRLQAVNGFSTLGAGVRLLPYGLLVPFGSFTAAALTGPGKKSVPAVYIILAGTTIQTVAVSLLSVLPTTTAFAKRSLAFEALAGLGTGLCIGSLVMLTPLVCEKRDLAVATAAINQFRFLGGSVGLAIVSSAMYSWTRTRFLGILAPDKVEILEQTTQFISEFSPEVQEKIRVIFAGGFNLQMKILIGLAALQFVATGLMWNKRPIR</sequence>
<feature type="region of interest" description="Disordered" evidence="5">
    <location>
        <begin position="1"/>
        <end position="37"/>
    </location>
</feature>
<feature type="transmembrane region" description="Helical" evidence="6">
    <location>
        <begin position="92"/>
        <end position="109"/>
    </location>
</feature>
<dbReference type="PROSITE" id="PS50850">
    <property type="entry name" value="MFS"/>
    <property type="match status" value="1"/>
</dbReference>
<evidence type="ECO:0000313" key="8">
    <source>
        <dbReference type="EMBL" id="RDL41698.1"/>
    </source>
</evidence>
<dbReference type="GeneID" id="43594526"/>
<dbReference type="PRINTS" id="PR01036">
    <property type="entry name" value="TCRTETB"/>
</dbReference>
<keyword evidence="3 6" id="KW-1133">Transmembrane helix</keyword>